<gene>
    <name evidence="2" type="ORF">H9928_11725</name>
</gene>
<reference evidence="2" key="1">
    <citation type="journal article" date="2021" name="PeerJ">
        <title>Extensive microbial diversity within the chicken gut microbiome revealed by metagenomics and culture.</title>
        <authorList>
            <person name="Gilroy R."/>
            <person name="Ravi A."/>
            <person name="Getino M."/>
            <person name="Pursley I."/>
            <person name="Horton D.L."/>
            <person name="Alikhan N.F."/>
            <person name="Baker D."/>
            <person name="Gharbi K."/>
            <person name="Hall N."/>
            <person name="Watson M."/>
            <person name="Adriaenssens E.M."/>
            <person name="Foster-Nyarko E."/>
            <person name="Jarju S."/>
            <person name="Secka A."/>
            <person name="Antonio M."/>
            <person name="Oren A."/>
            <person name="Chaudhuri R.R."/>
            <person name="La Ragione R."/>
            <person name="Hildebrand F."/>
            <person name="Pallen M.J."/>
        </authorList>
    </citation>
    <scope>NUCLEOTIDE SEQUENCE</scope>
    <source>
        <strain evidence="2">8470</strain>
    </source>
</reference>
<feature type="transmembrane region" description="Helical" evidence="1">
    <location>
        <begin position="17"/>
        <end position="35"/>
    </location>
</feature>
<comment type="caution">
    <text evidence="2">The sequence shown here is derived from an EMBL/GenBank/DDBJ whole genome shotgun (WGS) entry which is preliminary data.</text>
</comment>
<sequence length="402" mass="45754">MMKLNRLFPPDENRWKLATYALIVLIVLGSTLYIYRYEPFSSRIEITNELGGNIFPVTILSTATTDANLVVPADSNYLGTPKSCIAVRVKSTHANSKLRVEVAETPFFSRSVSEFILPKADCEYLVFPDIIWDYKALLDNEQAMPVSVAVQAELNGRKLSGNVHTFSMRSINECLLGYMDSRMKFHDTGDFFAAYVNEDNPNISQILREALDSRIVNRFWGYQSKDPKVVDKQVYALWYVLQKRGFKYSSISNTSLSSNVVFTQRVRTFDDAFESAQINCVDGSALFASLLKAVNINPILIRVPGHMFVGYYTDRSHTNIHFLETSMIGDVNLDDFFPEEKLDSTMAGKSQESISRLMFEKSKEYATRIYNENREQIHSGKVNYMFLEIDKATRALIQPVGK</sequence>
<proteinExistence type="predicted"/>
<dbReference type="EMBL" id="JAHLFJ010000106">
    <property type="protein sequence ID" value="MBU3857187.1"/>
    <property type="molecule type" value="Genomic_DNA"/>
</dbReference>
<reference evidence="2" key="2">
    <citation type="submission" date="2021-04" db="EMBL/GenBank/DDBJ databases">
        <authorList>
            <person name="Gilroy R."/>
        </authorList>
    </citation>
    <scope>NUCLEOTIDE SEQUENCE</scope>
    <source>
        <strain evidence="2">8470</strain>
    </source>
</reference>
<keyword evidence="1" id="KW-1133">Transmembrane helix</keyword>
<evidence type="ECO:0000256" key="1">
    <source>
        <dbReference type="SAM" id="Phobius"/>
    </source>
</evidence>
<protein>
    <submittedName>
        <fullName evidence="2">Uncharacterized protein</fullName>
    </submittedName>
</protein>
<keyword evidence="1" id="KW-0812">Transmembrane</keyword>
<dbReference type="Proteomes" id="UP000784286">
    <property type="component" value="Unassembled WGS sequence"/>
</dbReference>
<organism evidence="2 3">
    <name type="scientific">Candidatus Phocaeicola excrementipullorum</name>
    <dbReference type="NCBI Taxonomy" id="2838731"/>
    <lineage>
        <taxon>Bacteria</taxon>
        <taxon>Pseudomonadati</taxon>
        <taxon>Bacteroidota</taxon>
        <taxon>Bacteroidia</taxon>
        <taxon>Bacteroidales</taxon>
        <taxon>Bacteroidaceae</taxon>
        <taxon>Phocaeicola</taxon>
    </lineage>
</organism>
<dbReference type="AlphaFoldDB" id="A0A948X245"/>
<accession>A0A948X245</accession>
<evidence type="ECO:0000313" key="2">
    <source>
        <dbReference type="EMBL" id="MBU3857187.1"/>
    </source>
</evidence>
<name>A0A948X245_9BACT</name>
<evidence type="ECO:0000313" key="3">
    <source>
        <dbReference type="Proteomes" id="UP000784286"/>
    </source>
</evidence>
<keyword evidence="1" id="KW-0472">Membrane</keyword>